<reference evidence="2" key="1">
    <citation type="submission" date="2021-06" db="EMBL/GenBank/DDBJ databases">
        <title>Comparative genomics, transcriptomics and evolutionary studies reveal genomic signatures of adaptation to plant cell wall in hemibiotrophic fungi.</title>
        <authorList>
            <consortium name="DOE Joint Genome Institute"/>
            <person name="Baroncelli R."/>
            <person name="Diaz J.F."/>
            <person name="Benocci T."/>
            <person name="Peng M."/>
            <person name="Battaglia E."/>
            <person name="Haridas S."/>
            <person name="Andreopoulos W."/>
            <person name="Labutti K."/>
            <person name="Pangilinan J."/>
            <person name="Floch G.L."/>
            <person name="Makela M.R."/>
            <person name="Henrissat B."/>
            <person name="Grigoriev I.V."/>
            <person name="Crouch J.A."/>
            <person name="De Vries R.P."/>
            <person name="Sukno S.A."/>
            <person name="Thon M.R."/>
        </authorList>
    </citation>
    <scope>NUCLEOTIDE SEQUENCE</scope>
    <source>
        <strain evidence="2">CBS 102054</strain>
    </source>
</reference>
<dbReference type="AlphaFoldDB" id="A0AAI9ZWF7"/>
<evidence type="ECO:0000313" key="2">
    <source>
        <dbReference type="EMBL" id="KAK1639470.1"/>
    </source>
</evidence>
<accession>A0AAI9ZWF7</accession>
<organism evidence="2 3">
    <name type="scientific">Colletotrichum phormii</name>
    <dbReference type="NCBI Taxonomy" id="359342"/>
    <lineage>
        <taxon>Eukaryota</taxon>
        <taxon>Fungi</taxon>
        <taxon>Dikarya</taxon>
        <taxon>Ascomycota</taxon>
        <taxon>Pezizomycotina</taxon>
        <taxon>Sordariomycetes</taxon>
        <taxon>Hypocreomycetidae</taxon>
        <taxon>Glomerellales</taxon>
        <taxon>Glomerellaceae</taxon>
        <taxon>Colletotrichum</taxon>
        <taxon>Colletotrichum acutatum species complex</taxon>
    </lineage>
</organism>
<evidence type="ECO:0000256" key="1">
    <source>
        <dbReference type="SAM" id="MobiDB-lite"/>
    </source>
</evidence>
<keyword evidence="3" id="KW-1185">Reference proteome</keyword>
<feature type="region of interest" description="Disordered" evidence="1">
    <location>
        <begin position="75"/>
        <end position="96"/>
    </location>
</feature>
<dbReference type="Proteomes" id="UP001243989">
    <property type="component" value="Unassembled WGS sequence"/>
</dbReference>
<dbReference type="GeneID" id="85474758"/>
<gene>
    <name evidence="2" type="ORF">BDP81DRAFT_421051</name>
</gene>
<name>A0AAI9ZWF7_9PEZI</name>
<comment type="caution">
    <text evidence="2">The sequence shown here is derived from an EMBL/GenBank/DDBJ whole genome shotgun (WGS) entry which is preliminary data.</text>
</comment>
<proteinExistence type="predicted"/>
<dbReference type="EMBL" id="JAHMHQ010000005">
    <property type="protein sequence ID" value="KAK1639470.1"/>
    <property type="molecule type" value="Genomic_DNA"/>
</dbReference>
<sequence>MQAMAAFASSVHGSRFLGFWVLEVSSAELAPMSCSSEASRKRDKMFLVILRLSGFSLYCARVRVWCVFVCVSGRGKATHSKKIGGSQSRKEETTLP</sequence>
<dbReference type="RefSeq" id="XP_060448077.1">
    <property type="nucleotide sequence ID" value="XM_060589896.1"/>
</dbReference>
<evidence type="ECO:0000313" key="3">
    <source>
        <dbReference type="Proteomes" id="UP001243989"/>
    </source>
</evidence>
<protein>
    <submittedName>
        <fullName evidence="2">Uncharacterized protein</fullName>
    </submittedName>
</protein>